<reference evidence="2 3" key="1">
    <citation type="journal article" date="2023" name="Nucleic Acids Res.">
        <title>The hologenome of Daphnia magna reveals possible DNA methylation and microbiome-mediated evolution of the host genome.</title>
        <authorList>
            <person name="Chaturvedi A."/>
            <person name="Li X."/>
            <person name="Dhandapani V."/>
            <person name="Marshall H."/>
            <person name="Kissane S."/>
            <person name="Cuenca-Cambronero M."/>
            <person name="Asole G."/>
            <person name="Calvet F."/>
            <person name="Ruiz-Romero M."/>
            <person name="Marangio P."/>
            <person name="Guigo R."/>
            <person name="Rago D."/>
            <person name="Mirbahai L."/>
            <person name="Eastwood N."/>
            <person name="Colbourne J.K."/>
            <person name="Zhou J."/>
            <person name="Mallon E."/>
            <person name="Orsini L."/>
        </authorList>
    </citation>
    <scope>NUCLEOTIDE SEQUENCE [LARGE SCALE GENOMIC DNA]</scope>
    <source>
        <strain evidence="2">LRV0_1</strain>
    </source>
</reference>
<sequence>MQLRSDVRNLRQPNPTKCFFMGKNERGSEASVSLFFFLLNTRSDPAERVGGTAEMANIRIYIPPQHIHGRDVSSPENPHRSLSDSGQIGQRRTCIFSTKGASDNPEELSSSALVCRRLYAHRA</sequence>
<evidence type="ECO:0000313" key="3">
    <source>
        <dbReference type="Proteomes" id="UP001234178"/>
    </source>
</evidence>
<accession>A0ABR0ACY5</accession>
<evidence type="ECO:0000256" key="1">
    <source>
        <dbReference type="SAM" id="MobiDB-lite"/>
    </source>
</evidence>
<proteinExistence type="predicted"/>
<evidence type="ECO:0000313" key="2">
    <source>
        <dbReference type="EMBL" id="KAK4022855.1"/>
    </source>
</evidence>
<name>A0ABR0ACY5_9CRUS</name>
<feature type="compositionally biased region" description="Polar residues" evidence="1">
    <location>
        <begin position="83"/>
        <end position="106"/>
    </location>
</feature>
<protein>
    <submittedName>
        <fullName evidence="2">Uncharacterized protein</fullName>
    </submittedName>
</protein>
<feature type="region of interest" description="Disordered" evidence="1">
    <location>
        <begin position="66"/>
        <end position="106"/>
    </location>
</feature>
<dbReference type="Proteomes" id="UP001234178">
    <property type="component" value="Unassembled WGS sequence"/>
</dbReference>
<feature type="compositionally biased region" description="Basic and acidic residues" evidence="1">
    <location>
        <begin position="68"/>
        <end position="82"/>
    </location>
</feature>
<dbReference type="EMBL" id="JAOYFB010000037">
    <property type="protein sequence ID" value="KAK4022855.1"/>
    <property type="molecule type" value="Genomic_DNA"/>
</dbReference>
<keyword evidence="3" id="KW-1185">Reference proteome</keyword>
<comment type="caution">
    <text evidence="2">The sequence shown here is derived from an EMBL/GenBank/DDBJ whole genome shotgun (WGS) entry which is preliminary data.</text>
</comment>
<organism evidence="2 3">
    <name type="scientific">Daphnia magna</name>
    <dbReference type="NCBI Taxonomy" id="35525"/>
    <lineage>
        <taxon>Eukaryota</taxon>
        <taxon>Metazoa</taxon>
        <taxon>Ecdysozoa</taxon>
        <taxon>Arthropoda</taxon>
        <taxon>Crustacea</taxon>
        <taxon>Branchiopoda</taxon>
        <taxon>Diplostraca</taxon>
        <taxon>Cladocera</taxon>
        <taxon>Anomopoda</taxon>
        <taxon>Daphniidae</taxon>
        <taxon>Daphnia</taxon>
    </lineage>
</organism>
<gene>
    <name evidence="2" type="ORF">OUZ56_008299</name>
</gene>